<dbReference type="Pfam" id="PF01030">
    <property type="entry name" value="Recep_L_domain"/>
    <property type="match status" value="1"/>
</dbReference>
<evidence type="ECO:0000313" key="3">
    <source>
        <dbReference type="EMBL" id="KAF7270381.1"/>
    </source>
</evidence>
<name>A0A834I1B1_RHYFE</name>
<dbReference type="SUPFAM" id="SSF52058">
    <property type="entry name" value="L domain-like"/>
    <property type="match status" value="1"/>
</dbReference>
<comment type="caution">
    <text evidence="3">The sequence shown here is derived from an EMBL/GenBank/DDBJ whole genome shotgun (WGS) entry which is preliminary data.</text>
</comment>
<protein>
    <recommendedName>
        <fullName evidence="2">Receptor L-domain domain-containing protein</fullName>
    </recommendedName>
</protein>
<keyword evidence="4" id="KW-1185">Reference proteome</keyword>
<feature type="signal peptide" evidence="1">
    <location>
        <begin position="1"/>
        <end position="23"/>
    </location>
</feature>
<dbReference type="AlphaFoldDB" id="A0A834I1B1"/>
<dbReference type="Gene3D" id="3.80.20.20">
    <property type="entry name" value="Receptor L-domain"/>
    <property type="match status" value="1"/>
</dbReference>
<feature type="domain" description="Receptor L-domain" evidence="2">
    <location>
        <begin position="43"/>
        <end position="123"/>
    </location>
</feature>
<keyword evidence="1" id="KW-0732">Signal</keyword>
<organism evidence="3 4">
    <name type="scientific">Rhynchophorus ferrugineus</name>
    <name type="common">Red palm weevil</name>
    <name type="synonym">Curculio ferrugineus</name>
    <dbReference type="NCBI Taxonomy" id="354439"/>
    <lineage>
        <taxon>Eukaryota</taxon>
        <taxon>Metazoa</taxon>
        <taxon>Ecdysozoa</taxon>
        <taxon>Arthropoda</taxon>
        <taxon>Hexapoda</taxon>
        <taxon>Insecta</taxon>
        <taxon>Pterygota</taxon>
        <taxon>Neoptera</taxon>
        <taxon>Endopterygota</taxon>
        <taxon>Coleoptera</taxon>
        <taxon>Polyphaga</taxon>
        <taxon>Cucujiformia</taxon>
        <taxon>Curculionidae</taxon>
        <taxon>Dryophthorinae</taxon>
        <taxon>Rhynchophorus</taxon>
    </lineage>
</organism>
<evidence type="ECO:0000313" key="4">
    <source>
        <dbReference type="Proteomes" id="UP000625711"/>
    </source>
</evidence>
<dbReference type="EMBL" id="JAACXV010014105">
    <property type="protein sequence ID" value="KAF7270381.1"/>
    <property type="molecule type" value="Genomic_DNA"/>
</dbReference>
<proteinExistence type="predicted"/>
<evidence type="ECO:0000259" key="2">
    <source>
        <dbReference type="Pfam" id="PF01030"/>
    </source>
</evidence>
<accession>A0A834I1B1</accession>
<sequence length="132" mass="14970">MRCAGIVVVFGVLVISATTPVSGKICDSIDVRNNITFLNKLRNCTEISGNLQIVLIETTKSVEDYDDYVFPELTRVSGYVLFFKVRHITSIGKLFPNLRVIRGLELIFDYSFILNNLPNLREVSELFCFVQT</sequence>
<dbReference type="OrthoDB" id="6612654at2759"/>
<dbReference type="InterPro" id="IPR036941">
    <property type="entry name" value="Rcpt_L-dom_sf"/>
</dbReference>
<evidence type="ECO:0000256" key="1">
    <source>
        <dbReference type="SAM" id="SignalP"/>
    </source>
</evidence>
<gene>
    <name evidence="3" type="ORF">GWI33_016652</name>
</gene>
<dbReference type="InterPro" id="IPR000494">
    <property type="entry name" value="Rcpt_L-dom"/>
</dbReference>
<reference evidence="3" key="1">
    <citation type="submission" date="2020-08" db="EMBL/GenBank/DDBJ databases">
        <title>Genome sequencing and assembly of the red palm weevil Rhynchophorus ferrugineus.</title>
        <authorList>
            <person name="Dias G.B."/>
            <person name="Bergman C.M."/>
            <person name="Manee M."/>
        </authorList>
    </citation>
    <scope>NUCLEOTIDE SEQUENCE</scope>
    <source>
        <strain evidence="3">AA-2017</strain>
        <tissue evidence="3">Whole larva</tissue>
    </source>
</reference>
<feature type="chain" id="PRO_5032464632" description="Receptor L-domain domain-containing protein" evidence="1">
    <location>
        <begin position="24"/>
        <end position="132"/>
    </location>
</feature>
<dbReference type="Proteomes" id="UP000625711">
    <property type="component" value="Unassembled WGS sequence"/>
</dbReference>